<accession>A0AAD5MQG7</accession>
<protein>
    <submittedName>
        <fullName evidence="1">Uncharacterized protein</fullName>
    </submittedName>
</protein>
<comment type="caution">
    <text evidence="1">The sequence shown here is derived from an EMBL/GenBank/DDBJ whole genome shotgun (WGS) entry which is preliminary data.</text>
</comment>
<organism evidence="1 2">
    <name type="scientific">Parelaphostrongylus tenuis</name>
    <name type="common">Meningeal worm</name>
    <dbReference type="NCBI Taxonomy" id="148309"/>
    <lineage>
        <taxon>Eukaryota</taxon>
        <taxon>Metazoa</taxon>
        <taxon>Ecdysozoa</taxon>
        <taxon>Nematoda</taxon>
        <taxon>Chromadorea</taxon>
        <taxon>Rhabditida</taxon>
        <taxon>Rhabditina</taxon>
        <taxon>Rhabditomorpha</taxon>
        <taxon>Strongyloidea</taxon>
        <taxon>Metastrongylidae</taxon>
        <taxon>Parelaphostrongylus</taxon>
    </lineage>
</organism>
<proteinExistence type="predicted"/>
<dbReference type="Proteomes" id="UP001196413">
    <property type="component" value="Unassembled WGS sequence"/>
</dbReference>
<dbReference type="EMBL" id="JAHQIW010004521">
    <property type="protein sequence ID" value="KAJ1362687.1"/>
    <property type="molecule type" value="Genomic_DNA"/>
</dbReference>
<dbReference type="AlphaFoldDB" id="A0AAD5MQG7"/>
<reference evidence="1" key="1">
    <citation type="submission" date="2021-06" db="EMBL/GenBank/DDBJ databases">
        <title>Parelaphostrongylus tenuis whole genome reference sequence.</title>
        <authorList>
            <person name="Garwood T.J."/>
            <person name="Larsen P.A."/>
            <person name="Fountain-Jones N.M."/>
            <person name="Garbe J.R."/>
            <person name="Macchietto M.G."/>
            <person name="Kania S.A."/>
            <person name="Gerhold R.W."/>
            <person name="Richards J.E."/>
            <person name="Wolf T.M."/>
        </authorList>
    </citation>
    <scope>NUCLEOTIDE SEQUENCE</scope>
    <source>
        <strain evidence="1">MNPRO001-30</strain>
        <tissue evidence="1">Meninges</tissue>
    </source>
</reference>
<keyword evidence="2" id="KW-1185">Reference proteome</keyword>
<evidence type="ECO:0000313" key="2">
    <source>
        <dbReference type="Proteomes" id="UP001196413"/>
    </source>
</evidence>
<sequence length="63" mass="6820">MTSSARGYINVDPKVCHSTAEFREDRARGARGVAMVNGNASYLVDSTRTPTALHRPSRCPIGN</sequence>
<evidence type="ECO:0000313" key="1">
    <source>
        <dbReference type="EMBL" id="KAJ1362687.1"/>
    </source>
</evidence>
<name>A0AAD5MQG7_PARTN</name>
<gene>
    <name evidence="1" type="ORF">KIN20_022338</name>
</gene>